<evidence type="ECO:0000256" key="1">
    <source>
        <dbReference type="SAM" id="SignalP"/>
    </source>
</evidence>
<dbReference type="Proteomes" id="UP001429984">
    <property type="component" value="Unassembled WGS sequence"/>
</dbReference>
<dbReference type="EMBL" id="JADLZT010000008">
    <property type="protein sequence ID" value="MBF6025375.1"/>
    <property type="molecule type" value="Genomic_DNA"/>
</dbReference>
<sequence length="303" mass="33465">MRIRSLACAMLLGFAPAAMACINTVATDNTGRRFEPEWFVGQEFADWTFGQDRRDSWNREARQTIANARAKPDFAHLTDLGVLLIYQGQYAAAVRHFLFVERRFPGHHETAANLGTALELAGHDAVALRWIRIGIQRNRNEHLGTEWLHARILQAKLAIASDRAYLKGHSVAGVAFEPALVPPMPKAMPPGNDGKPVTAWQLHVALSYQLHERLQFVRPTDPIVANLLQDWATLNLAGGPIENAAVLYEAAVRYGARNDTLMRSRQGYIERTLAQADDDHWGGTCALCQPPDPPPPPDAEGGG</sequence>
<gene>
    <name evidence="2" type="ORF">IU514_15180</name>
</gene>
<dbReference type="RefSeq" id="WP_194931978.1">
    <property type="nucleotide sequence ID" value="NZ_JADLZT010000008.1"/>
</dbReference>
<proteinExistence type="predicted"/>
<evidence type="ECO:0008006" key="4">
    <source>
        <dbReference type="Google" id="ProtNLM"/>
    </source>
</evidence>
<dbReference type="SUPFAM" id="SSF48452">
    <property type="entry name" value="TPR-like"/>
    <property type="match status" value="1"/>
</dbReference>
<accession>A0ABS0B8M9</accession>
<name>A0ABS0B8M9_9GAMM</name>
<evidence type="ECO:0000313" key="2">
    <source>
        <dbReference type="EMBL" id="MBF6025375.1"/>
    </source>
</evidence>
<protein>
    <recommendedName>
        <fullName evidence="4">Tetratricopeptide repeat protein</fullName>
    </recommendedName>
</protein>
<comment type="caution">
    <text evidence="2">The sequence shown here is derived from an EMBL/GenBank/DDBJ whole genome shotgun (WGS) entry which is preliminary data.</text>
</comment>
<feature type="chain" id="PRO_5046384188" description="Tetratricopeptide repeat protein" evidence="1">
    <location>
        <begin position="21"/>
        <end position="303"/>
    </location>
</feature>
<organism evidence="2 3">
    <name type="scientific">Lysobacter niastensis</name>
    <dbReference type="NCBI Taxonomy" id="380629"/>
    <lineage>
        <taxon>Bacteria</taxon>
        <taxon>Pseudomonadati</taxon>
        <taxon>Pseudomonadota</taxon>
        <taxon>Gammaproteobacteria</taxon>
        <taxon>Lysobacterales</taxon>
        <taxon>Lysobacteraceae</taxon>
        <taxon>Lysobacter</taxon>
    </lineage>
</organism>
<keyword evidence="1" id="KW-0732">Signal</keyword>
<reference evidence="2 3" key="1">
    <citation type="submission" date="2020-11" db="EMBL/GenBank/DDBJ databases">
        <title>Draft Genome Sequence and Secondary Metabolite Biosynthetic Potential of the Lysobacter niastensis Type strain DSM 18481.</title>
        <authorList>
            <person name="Turrini P."/>
            <person name="Artuso I."/>
            <person name="Tescari M."/>
            <person name="Lugli G.A."/>
            <person name="Frangipani E."/>
            <person name="Ventura M."/>
            <person name="Visca P."/>
        </authorList>
    </citation>
    <scope>NUCLEOTIDE SEQUENCE [LARGE SCALE GENOMIC DNA]</scope>
    <source>
        <strain evidence="2 3">DSM 18481</strain>
    </source>
</reference>
<dbReference type="InterPro" id="IPR011990">
    <property type="entry name" value="TPR-like_helical_dom_sf"/>
</dbReference>
<evidence type="ECO:0000313" key="3">
    <source>
        <dbReference type="Proteomes" id="UP001429984"/>
    </source>
</evidence>
<feature type="signal peptide" evidence="1">
    <location>
        <begin position="1"/>
        <end position="20"/>
    </location>
</feature>
<keyword evidence="3" id="KW-1185">Reference proteome</keyword>
<dbReference type="Gene3D" id="1.25.40.10">
    <property type="entry name" value="Tetratricopeptide repeat domain"/>
    <property type="match status" value="1"/>
</dbReference>
<dbReference type="PROSITE" id="PS51257">
    <property type="entry name" value="PROKAR_LIPOPROTEIN"/>
    <property type="match status" value="1"/>
</dbReference>